<proteinExistence type="predicted"/>
<dbReference type="Proteomes" id="UP000264217">
    <property type="component" value="Unassembled WGS sequence"/>
</dbReference>
<evidence type="ECO:0000256" key="1">
    <source>
        <dbReference type="SAM" id="Phobius"/>
    </source>
</evidence>
<feature type="transmembrane region" description="Helical" evidence="1">
    <location>
        <begin position="7"/>
        <end position="29"/>
    </location>
</feature>
<keyword evidence="1" id="KW-1133">Transmembrane helix</keyword>
<dbReference type="EMBL" id="QWDC01000001">
    <property type="protein sequence ID" value="RFZ94423.1"/>
    <property type="molecule type" value="Genomic_DNA"/>
</dbReference>
<dbReference type="AlphaFoldDB" id="A0A372NWD1"/>
<evidence type="ECO:0000313" key="2">
    <source>
        <dbReference type="EMBL" id="RFZ94423.1"/>
    </source>
</evidence>
<name>A0A372NWD1_9SPHI</name>
<keyword evidence="1" id="KW-0472">Membrane</keyword>
<evidence type="ECO:0008006" key="4">
    <source>
        <dbReference type="Google" id="ProtNLM"/>
    </source>
</evidence>
<gene>
    <name evidence="2" type="ORF">D0C36_02400</name>
</gene>
<feature type="transmembrane region" description="Helical" evidence="1">
    <location>
        <begin position="49"/>
        <end position="69"/>
    </location>
</feature>
<reference evidence="2 3" key="1">
    <citation type="submission" date="2018-08" db="EMBL/GenBank/DDBJ databases">
        <title>Mucilaginibacter sp. MYSH2.</title>
        <authorList>
            <person name="Seo T."/>
        </authorList>
    </citation>
    <scope>NUCLEOTIDE SEQUENCE [LARGE SCALE GENOMIC DNA]</scope>
    <source>
        <strain evidence="2 3">MYSH2</strain>
    </source>
</reference>
<accession>A0A372NWD1</accession>
<organism evidence="2 3">
    <name type="scientific">Mucilaginibacter conchicola</name>
    <dbReference type="NCBI Taxonomy" id="2303333"/>
    <lineage>
        <taxon>Bacteria</taxon>
        <taxon>Pseudomonadati</taxon>
        <taxon>Bacteroidota</taxon>
        <taxon>Sphingobacteriia</taxon>
        <taxon>Sphingobacteriales</taxon>
        <taxon>Sphingobacteriaceae</taxon>
        <taxon>Mucilaginibacter</taxon>
    </lineage>
</organism>
<comment type="caution">
    <text evidence="2">The sequence shown here is derived from an EMBL/GenBank/DDBJ whole genome shotgun (WGS) entry which is preliminary data.</text>
</comment>
<protein>
    <recommendedName>
        <fullName evidence="4">YggT family protein</fullName>
    </recommendedName>
</protein>
<keyword evidence="3" id="KW-1185">Reference proteome</keyword>
<sequence>MFAEIGTFLIAALLLFGIYKIMNALYTALPESPFRTFILSPYGNVLNGVLSLIILYGLFVFVAVAILDIRC</sequence>
<dbReference type="RefSeq" id="WP_117389986.1">
    <property type="nucleotide sequence ID" value="NZ_QWDC01000001.1"/>
</dbReference>
<evidence type="ECO:0000313" key="3">
    <source>
        <dbReference type="Proteomes" id="UP000264217"/>
    </source>
</evidence>
<keyword evidence="1" id="KW-0812">Transmembrane</keyword>